<dbReference type="PATRIC" id="fig|1619116.3.peg.489"/>
<dbReference type="AlphaFoldDB" id="A0A0G1LI30"/>
<feature type="domain" description="Protein export membrane protein SecD/SecF C-terminal" evidence="10">
    <location>
        <begin position="32"/>
        <end position="78"/>
    </location>
</feature>
<evidence type="ECO:0000256" key="5">
    <source>
        <dbReference type="ARBA" id="ARBA00022927"/>
    </source>
</evidence>
<evidence type="ECO:0000256" key="6">
    <source>
        <dbReference type="ARBA" id="ARBA00022989"/>
    </source>
</evidence>
<evidence type="ECO:0000256" key="4">
    <source>
        <dbReference type="ARBA" id="ARBA00022692"/>
    </source>
</evidence>
<evidence type="ECO:0000256" key="9">
    <source>
        <dbReference type="SAM" id="Phobius"/>
    </source>
</evidence>
<dbReference type="Pfam" id="PF02355">
    <property type="entry name" value="SecD_SecF_C"/>
    <property type="match status" value="1"/>
</dbReference>
<keyword evidence="4 9" id="KW-0812">Transmembrane</keyword>
<evidence type="ECO:0000256" key="8">
    <source>
        <dbReference type="ARBA" id="ARBA00023136"/>
    </source>
</evidence>
<evidence type="ECO:0000313" key="11">
    <source>
        <dbReference type="EMBL" id="KKT68452.1"/>
    </source>
</evidence>
<gene>
    <name evidence="11" type="ORF">UW65_C0043G0008</name>
</gene>
<keyword evidence="2" id="KW-0813">Transport</keyword>
<dbReference type="Proteomes" id="UP000034783">
    <property type="component" value="Unassembled WGS sequence"/>
</dbReference>
<sequence length="81" mass="8965">RILEEVRWGKPRGVALKLGFERSWNSIRDSNMSSLITAAVLFYFGSGVVRGFALTLGIGILVSLFTSVFVVRTVIKTVGRF</sequence>
<evidence type="ECO:0000259" key="10">
    <source>
        <dbReference type="Pfam" id="PF02355"/>
    </source>
</evidence>
<keyword evidence="6 9" id="KW-1133">Transmembrane helix</keyword>
<organism evidence="11 12">
    <name type="scientific">candidate division WWE3 bacterium GW2011_GWB1_44_4</name>
    <dbReference type="NCBI Taxonomy" id="1619116"/>
    <lineage>
        <taxon>Bacteria</taxon>
        <taxon>Katanobacteria</taxon>
    </lineage>
</organism>
<dbReference type="Gene3D" id="1.20.1640.10">
    <property type="entry name" value="Multidrug efflux transporter AcrB transmembrane domain"/>
    <property type="match status" value="1"/>
</dbReference>
<feature type="transmembrane region" description="Helical" evidence="9">
    <location>
        <begin position="32"/>
        <end position="49"/>
    </location>
</feature>
<evidence type="ECO:0000313" key="12">
    <source>
        <dbReference type="Proteomes" id="UP000034783"/>
    </source>
</evidence>
<evidence type="ECO:0000256" key="2">
    <source>
        <dbReference type="ARBA" id="ARBA00022448"/>
    </source>
</evidence>
<keyword evidence="7" id="KW-0811">Translocation</keyword>
<keyword evidence="5" id="KW-0653">Protein transport</keyword>
<dbReference type="EMBL" id="LCJD01000043">
    <property type="protein sequence ID" value="KKT68452.1"/>
    <property type="molecule type" value="Genomic_DNA"/>
</dbReference>
<keyword evidence="8 9" id="KW-0472">Membrane</keyword>
<comment type="subcellular location">
    <subcellularLocation>
        <location evidence="1">Cell membrane</location>
        <topology evidence="1">Multi-pass membrane protein</topology>
    </subcellularLocation>
</comment>
<evidence type="ECO:0000256" key="3">
    <source>
        <dbReference type="ARBA" id="ARBA00022475"/>
    </source>
</evidence>
<dbReference type="GO" id="GO:0015031">
    <property type="term" value="P:protein transport"/>
    <property type="evidence" value="ECO:0007669"/>
    <property type="project" value="UniProtKB-KW"/>
</dbReference>
<dbReference type="InterPro" id="IPR048634">
    <property type="entry name" value="SecD_SecF_C"/>
</dbReference>
<feature type="transmembrane region" description="Helical" evidence="9">
    <location>
        <begin position="55"/>
        <end position="75"/>
    </location>
</feature>
<dbReference type="InterPro" id="IPR022813">
    <property type="entry name" value="SecD/SecF_arch_bac"/>
</dbReference>
<dbReference type="GO" id="GO:0005886">
    <property type="term" value="C:plasma membrane"/>
    <property type="evidence" value="ECO:0007669"/>
    <property type="project" value="UniProtKB-SubCell"/>
</dbReference>
<protein>
    <submittedName>
        <fullName evidence="11">Protein-export membrane protein secD</fullName>
    </submittedName>
</protein>
<feature type="non-terminal residue" evidence="11">
    <location>
        <position position="1"/>
    </location>
</feature>
<dbReference type="PANTHER" id="PTHR30081">
    <property type="entry name" value="PROTEIN-EXPORT MEMBRANE PROTEIN SEC"/>
    <property type="match status" value="1"/>
</dbReference>
<dbReference type="PANTHER" id="PTHR30081:SF1">
    <property type="entry name" value="PROTEIN TRANSLOCASE SUBUNIT SECD"/>
    <property type="match status" value="1"/>
</dbReference>
<evidence type="ECO:0000256" key="7">
    <source>
        <dbReference type="ARBA" id="ARBA00023010"/>
    </source>
</evidence>
<proteinExistence type="predicted"/>
<comment type="caution">
    <text evidence="11">The sequence shown here is derived from an EMBL/GenBank/DDBJ whole genome shotgun (WGS) entry which is preliminary data.</text>
</comment>
<evidence type="ECO:0000256" key="1">
    <source>
        <dbReference type="ARBA" id="ARBA00004651"/>
    </source>
</evidence>
<name>A0A0G1LI30_UNCKA</name>
<keyword evidence="3" id="KW-1003">Cell membrane</keyword>
<accession>A0A0G1LI30</accession>
<reference evidence="11 12" key="1">
    <citation type="journal article" date="2015" name="Nature">
        <title>rRNA introns, odd ribosomes, and small enigmatic genomes across a large radiation of phyla.</title>
        <authorList>
            <person name="Brown C.T."/>
            <person name="Hug L.A."/>
            <person name="Thomas B.C."/>
            <person name="Sharon I."/>
            <person name="Castelle C.J."/>
            <person name="Singh A."/>
            <person name="Wilkins M.J."/>
            <person name="Williams K.H."/>
            <person name="Banfield J.F."/>
        </authorList>
    </citation>
    <scope>NUCLEOTIDE SEQUENCE [LARGE SCALE GENOMIC DNA]</scope>
</reference>
<dbReference type="SUPFAM" id="SSF82866">
    <property type="entry name" value="Multidrug efflux transporter AcrB transmembrane domain"/>
    <property type="match status" value="1"/>
</dbReference>